<dbReference type="Gene3D" id="2.160.10.10">
    <property type="entry name" value="Hexapeptide repeat proteins"/>
    <property type="match status" value="1"/>
</dbReference>
<reference evidence="12" key="1">
    <citation type="journal article" date="2020" name="Fungal Divers.">
        <title>Resolving the Mortierellaceae phylogeny through synthesis of multi-gene phylogenetics and phylogenomics.</title>
        <authorList>
            <person name="Vandepol N."/>
            <person name="Liber J."/>
            <person name="Desiro A."/>
            <person name="Na H."/>
            <person name="Kennedy M."/>
            <person name="Barry K."/>
            <person name="Grigoriev I.V."/>
            <person name="Miller A.N."/>
            <person name="O'Donnell K."/>
            <person name="Stajich J.E."/>
            <person name="Bonito G."/>
        </authorList>
    </citation>
    <scope>NUCLEOTIDE SEQUENCE</scope>
    <source>
        <strain evidence="12">BC1065</strain>
    </source>
</reference>
<evidence type="ECO:0000256" key="7">
    <source>
        <dbReference type="ARBA" id="ARBA00044229"/>
    </source>
</evidence>
<dbReference type="GO" id="GO:0005085">
    <property type="term" value="F:guanyl-nucleotide exchange factor activity"/>
    <property type="evidence" value="ECO:0007669"/>
    <property type="project" value="TreeGrafter"/>
</dbReference>
<keyword evidence="5" id="KW-0648">Protein biosynthesis</keyword>
<dbReference type="SUPFAM" id="SSF53448">
    <property type="entry name" value="Nucleotide-diphospho-sugar transferases"/>
    <property type="match status" value="1"/>
</dbReference>
<dbReference type="PANTHER" id="PTHR45989">
    <property type="entry name" value="TRANSLATION INITIATION FACTOR EIF-2B SUBUNIT GAMMA"/>
    <property type="match status" value="1"/>
</dbReference>
<proteinExistence type="inferred from homology"/>
<dbReference type="AlphaFoldDB" id="A0A9P6QC20"/>
<evidence type="ECO:0000313" key="12">
    <source>
        <dbReference type="EMBL" id="KAG0265289.1"/>
    </source>
</evidence>
<organism evidence="12 13">
    <name type="scientific">Actinomortierella ambigua</name>
    <dbReference type="NCBI Taxonomy" id="1343610"/>
    <lineage>
        <taxon>Eukaryota</taxon>
        <taxon>Fungi</taxon>
        <taxon>Fungi incertae sedis</taxon>
        <taxon>Mucoromycota</taxon>
        <taxon>Mortierellomycotina</taxon>
        <taxon>Mortierellomycetes</taxon>
        <taxon>Mortierellales</taxon>
        <taxon>Mortierellaceae</taxon>
        <taxon>Actinomortierella</taxon>
    </lineage>
</organism>
<dbReference type="Gene3D" id="3.90.550.10">
    <property type="entry name" value="Spore Coat Polysaccharide Biosynthesis Protein SpsA, Chain A"/>
    <property type="match status" value="1"/>
</dbReference>
<evidence type="ECO:0000256" key="2">
    <source>
        <dbReference type="ARBA" id="ARBA00007878"/>
    </source>
</evidence>
<evidence type="ECO:0000256" key="3">
    <source>
        <dbReference type="ARBA" id="ARBA00022490"/>
    </source>
</evidence>
<dbReference type="Pfam" id="PF25084">
    <property type="entry name" value="LbH_EIF2B"/>
    <property type="match status" value="1"/>
</dbReference>
<accession>A0A9P6QC20</accession>
<keyword evidence="13" id="KW-1185">Reference proteome</keyword>
<gene>
    <name evidence="12" type="ORF">DFQ27_000695</name>
</gene>
<evidence type="ECO:0000256" key="5">
    <source>
        <dbReference type="ARBA" id="ARBA00022917"/>
    </source>
</evidence>
<evidence type="ECO:0000256" key="8">
    <source>
        <dbReference type="ARBA" id="ARBA00045373"/>
    </source>
</evidence>
<dbReference type="InterPro" id="IPR029044">
    <property type="entry name" value="Nucleotide-diphossugar_trans"/>
</dbReference>
<dbReference type="InterPro" id="IPR056764">
    <property type="entry name" value="LbH_EIF2B3/5"/>
</dbReference>
<protein>
    <recommendedName>
        <fullName evidence="6">Translation initiation factor eIF2B subunit gamma</fullName>
    </recommendedName>
    <alternativeName>
        <fullName evidence="7">eIF2B GDP-GTP exchange factor subunit gamma</fullName>
    </alternativeName>
</protein>
<evidence type="ECO:0000259" key="11">
    <source>
        <dbReference type="Pfam" id="PF25084"/>
    </source>
</evidence>
<dbReference type="Pfam" id="PF00483">
    <property type="entry name" value="NTP_transferase"/>
    <property type="match status" value="1"/>
</dbReference>
<dbReference type="OrthoDB" id="10250549at2759"/>
<comment type="subunit">
    <text evidence="9">Component of the translation initiation factor 2B (eIF2B) complex which is a heterodecamer of two sets of five different subunits: alpha, beta, gamma, delta and epsilon. Subunits alpha, beta and delta comprise a regulatory subcomplex and subunits epsilon and gamma comprise a catalytic subcomplex. Within the complex, the hexameric regulatory complex resides at the center, with the two heterodimeric catalytic subcomplexes bound on opposite sides.</text>
</comment>
<keyword evidence="3" id="KW-0963">Cytoplasm</keyword>
<dbReference type="PANTHER" id="PTHR45989:SF1">
    <property type="entry name" value="TRANSLATION INITIATION FACTOR EIF-2B SUBUNIT GAMMA"/>
    <property type="match status" value="1"/>
</dbReference>
<feature type="domain" description="EIF2B subunit epsilon/gamma LbH" evidence="11">
    <location>
        <begin position="345"/>
        <end position="435"/>
    </location>
</feature>
<name>A0A9P6QC20_9FUNG</name>
<dbReference type="GO" id="GO:0005829">
    <property type="term" value="C:cytosol"/>
    <property type="evidence" value="ECO:0007669"/>
    <property type="project" value="UniProtKB-SubCell"/>
</dbReference>
<dbReference type="CDD" id="cd04652">
    <property type="entry name" value="LbH_eIF2B_gamma_C"/>
    <property type="match status" value="1"/>
</dbReference>
<dbReference type="GO" id="GO:0002183">
    <property type="term" value="P:cytoplasmic translational initiation"/>
    <property type="evidence" value="ECO:0007669"/>
    <property type="project" value="TreeGrafter"/>
</dbReference>
<feature type="domain" description="Nucleotidyl transferase" evidence="10">
    <location>
        <begin position="13"/>
        <end position="146"/>
    </location>
</feature>
<dbReference type="EMBL" id="JAAAJB010000119">
    <property type="protein sequence ID" value="KAG0265289.1"/>
    <property type="molecule type" value="Genomic_DNA"/>
</dbReference>
<dbReference type="InterPro" id="IPR005835">
    <property type="entry name" value="NTP_transferase_dom"/>
</dbReference>
<evidence type="ECO:0000256" key="4">
    <source>
        <dbReference type="ARBA" id="ARBA00022540"/>
    </source>
</evidence>
<evidence type="ECO:0000256" key="1">
    <source>
        <dbReference type="ARBA" id="ARBA00004514"/>
    </source>
</evidence>
<evidence type="ECO:0000256" key="6">
    <source>
        <dbReference type="ARBA" id="ARBA00044196"/>
    </source>
</evidence>
<comment type="similarity">
    <text evidence="2">Belongs to the eIF-2B gamma/epsilon subunits family.</text>
</comment>
<evidence type="ECO:0000259" key="10">
    <source>
        <dbReference type="Pfam" id="PF00483"/>
    </source>
</evidence>
<sequence length="449" mass="49418">MPISLRKKKEFIAVVLAGYGNGLYPLTEDSNMPKALLPIANQPMISYPLAWLESSGVTDVIVLSVSSGSKKLGHYLDRVYEGPLNISLEVVDDNTGTAEALTQIKDKITTDFIVMSCDMLTDLIPHQFLDTHRSAGPAVTAMFFEPSKAEGGPSGSSKAREVVQYVGVDACNSQLVYLNNSEQMDPDDFSLRISLLEKHPVMNMSRLLLDGHLYVFKRWVIDVISEVAQKRTLASIKAHVLPLLVKSQHHRSLAEQEGVIKAYEASQDHNLGTTKLAYSLSTTQLSEEKKKPAGRVDEWKSPIKCQAFVLPTGIYCRRANSIANYYEANRYFTKTTDKVRNPGASTQVQTQVGADSLIGADTKIGERSSIKKSTIGSHVTIGKNVKIVSSIVMDHAVIEDGVRLEGCILCSTSKVCEKSSLKDCEVGGNFRVEKETTARNEQLVDFQEQ</sequence>
<dbReference type="InterPro" id="IPR051960">
    <property type="entry name" value="eIF2B_gamma"/>
</dbReference>
<comment type="subcellular location">
    <subcellularLocation>
        <location evidence="1">Cytoplasm</location>
        <location evidence="1">Cytosol</location>
    </subcellularLocation>
</comment>
<comment type="caution">
    <text evidence="12">The sequence shown here is derived from an EMBL/GenBank/DDBJ whole genome shotgun (WGS) entry which is preliminary data.</text>
</comment>
<dbReference type="GO" id="GO:0003743">
    <property type="term" value="F:translation initiation factor activity"/>
    <property type="evidence" value="ECO:0007669"/>
    <property type="project" value="UniProtKB-KW"/>
</dbReference>
<comment type="function">
    <text evidence="8">Acts as a component of the translation initiation factor 2B (eIF2B) complex, which catalyzes the exchange of GDP for GTP on the eukaryotic initiation factor 2 (eIF2) complex gamma subunit. Its guanine nucleotide exchange factor activity is repressed when bound to eIF2 complex phosphorylated on the alpha subunit, thereby limiting the amount of methionyl-initiator methionine tRNA available to the ribosome and consequently global translation is repressed.</text>
</comment>
<evidence type="ECO:0000313" key="13">
    <source>
        <dbReference type="Proteomes" id="UP000807716"/>
    </source>
</evidence>
<dbReference type="Proteomes" id="UP000807716">
    <property type="component" value="Unassembled WGS sequence"/>
</dbReference>
<evidence type="ECO:0000256" key="9">
    <source>
        <dbReference type="ARBA" id="ARBA00046432"/>
    </source>
</evidence>
<dbReference type="GO" id="GO:0005851">
    <property type="term" value="C:eukaryotic translation initiation factor 2B complex"/>
    <property type="evidence" value="ECO:0007669"/>
    <property type="project" value="TreeGrafter"/>
</dbReference>
<keyword evidence="4" id="KW-0396">Initiation factor</keyword>